<keyword evidence="1" id="KW-0472">Membrane</keyword>
<feature type="transmembrane region" description="Helical" evidence="1">
    <location>
        <begin position="20"/>
        <end position="43"/>
    </location>
</feature>
<keyword evidence="3" id="KW-1185">Reference proteome</keyword>
<proteinExistence type="predicted"/>
<name>A0A9R1WM75_LACSA</name>
<evidence type="ECO:0000256" key="1">
    <source>
        <dbReference type="SAM" id="Phobius"/>
    </source>
</evidence>
<organism evidence="2 3">
    <name type="scientific">Lactuca sativa</name>
    <name type="common">Garden lettuce</name>
    <dbReference type="NCBI Taxonomy" id="4236"/>
    <lineage>
        <taxon>Eukaryota</taxon>
        <taxon>Viridiplantae</taxon>
        <taxon>Streptophyta</taxon>
        <taxon>Embryophyta</taxon>
        <taxon>Tracheophyta</taxon>
        <taxon>Spermatophyta</taxon>
        <taxon>Magnoliopsida</taxon>
        <taxon>eudicotyledons</taxon>
        <taxon>Gunneridae</taxon>
        <taxon>Pentapetalae</taxon>
        <taxon>asterids</taxon>
        <taxon>campanulids</taxon>
        <taxon>Asterales</taxon>
        <taxon>Asteraceae</taxon>
        <taxon>Cichorioideae</taxon>
        <taxon>Cichorieae</taxon>
        <taxon>Lactucinae</taxon>
        <taxon>Lactuca</taxon>
    </lineage>
</organism>
<dbReference type="AlphaFoldDB" id="A0A9R1WM75"/>
<keyword evidence="1" id="KW-0812">Transmembrane</keyword>
<accession>A0A9R1WM75</accession>
<comment type="caution">
    <text evidence="2">The sequence shown here is derived from an EMBL/GenBank/DDBJ whole genome shotgun (WGS) entry which is preliminary data.</text>
</comment>
<protein>
    <submittedName>
        <fullName evidence="2">Uncharacterized protein</fullName>
    </submittedName>
</protein>
<evidence type="ECO:0000313" key="2">
    <source>
        <dbReference type="EMBL" id="KAJ0226603.1"/>
    </source>
</evidence>
<evidence type="ECO:0000313" key="3">
    <source>
        <dbReference type="Proteomes" id="UP000235145"/>
    </source>
</evidence>
<dbReference type="Proteomes" id="UP000235145">
    <property type="component" value="Unassembled WGS sequence"/>
</dbReference>
<gene>
    <name evidence="2" type="ORF">LSAT_V11C100021900</name>
</gene>
<reference evidence="2 3" key="1">
    <citation type="journal article" date="2017" name="Nat. Commun.">
        <title>Genome assembly with in vitro proximity ligation data and whole-genome triplication in lettuce.</title>
        <authorList>
            <person name="Reyes-Chin-Wo S."/>
            <person name="Wang Z."/>
            <person name="Yang X."/>
            <person name="Kozik A."/>
            <person name="Arikit S."/>
            <person name="Song C."/>
            <person name="Xia L."/>
            <person name="Froenicke L."/>
            <person name="Lavelle D.O."/>
            <person name="Truco M.J."/>
            <person name="Xia R."/>
            <person name="Zhu S."/>
            <person name="Xu C."/>
            <person name="Xu H."/>
            <person name="Xu X."/>
            <person name="Cox K."/>
            <person name="Korf I."/>
            <person name="Meyers B.C."/>
            <person name="Michelmore R.W."/>
        </authorList>
    </citation>
    <scope>NUCLEOTIDE SEQUENCE [LARGE SCALE GENOMIC DNA]</scope>
    <source>
        <strain evidence="3">cv. Salinas</strain>
        <tissue evidence="2">Seedlings</tissue>
    </source>
</reference>
<sequence length="134" mass="15991">MLHIQERLQIKIVKPHMNFWYMVILPINVFIMMTHLNIVFVLIRHYFYILVIIDIDAVGEYLKVFERTAIECVDHFHACVYEFFHKEYLLKLDPEEKPDTTPQPNTKLAGLDKRSRHVEVNGLTQHDMKIKRVG</sequence>
<dbReference type="EMBL" id="NBSK02000001">
    <property type="protein sequence ID" value="KAJ0226603.1"/>
    <property type="molecule type" value="Genomic_DNA"/>
</dbReference>
<keyword evidence="1" id="KW-1133">Transmembrane helix</keyword>